<reference evidence="1 2" key="1">
    <citation type="journal article" date="2015" name="Annu Rev Anim Biosci">
        <title>The Genome 10K Project: a way forward.</title>
        <authorList>
            <person name="Koepfli K.P."/>
            <person name="Paten B."/>
            <person name="O'Brien S.J."/>
            <person name="Koepfli K.P."/>
            <person name="Paten B."/>
            <person name="Antunes A."/>
            <person name="Belov K."/>
            <person name="Bustamante C."/>
            <person name="Castoe T.A."/>
            <person name="Clawson H."/>
            <person name="Crawford A.J."/>
            <person name="Diekhans M."/>
            <person name="Distel D."/>
            <person name="Durbin R."/>
            <person name="Earl D."/>
            <person name="Fujita M.K."/>
            <person name="Gamble T."/>
            <person name="Georges A."/>
            <person name="Gemmell N."/>
            <person name="Gilbert M.T."/>
            <person name="Graves J.M."/>
            <person name="Green R.E."/>
            <person name="Hickey G."/>
            <person name="Jarvis E.D."/>
            <person name="Johnson W."/>
            <person name="Komissarov A."/>
            <person name="Korf I."/>
            <person name="Kuhn R."/>
            <person name="Larkin D.M."/>
            <person name="Lewin H."/>
            <person name="Lopez J.V."/>
            <person name="Ma J."/>
            <person name="Marques-Bonet T."/>
            <person name="Miller W."/>
            <person name="Murphy R."/>
            <person name="Pevzner P."/>
            <person name="Shapiro B."/>
            <person name="Steiner C."/>
            <person name="Tamazian G."/>
            <person name="Venkatesh B."/>
            <person name="Wang J."/>
            <person name="Wayne R."/>
            <person name="Wiley E."/>
            <person name="Yang H."/>
            <person name="Zhang G."/>
            <person name="Haussler D."/>
            <person name="Ryder O."/>
            <person name="O'Brien S.J."/>
        </authorList>
    </citation>
    <scope>NUCLEOTIDE SEQUENCE</scope>
</reference>
<sequence>MASRLCNNRAAAAPGPGRRTGDIAPVAVAWFYSKDNKGTWFCSLFVHKVDPRKDAHSTLLSRKETSNLYKIQFHSVKPQRLDAYNSPMKAVLPKLHLDEDHPCSLVGTWNMWYGEQDQAVNPMIEWGNNRALTTNYRQDNQEAMGGFLQIGELYVVHYL</sequence>
<dbReference type="InterPro" id="IPR011008">
    <property type="entry name" value="Dimeric_a/b-barrel"/>
</dbReference>
<dbReference type="InterPro" id="IPR051557">
    <property type="entry name" value="NipSnap_domain"/>
</dbReference>
<evidence type="ECO:0000313" key="1">
    <source>
        <dbReference type="Ensembl" id="ENSRFEP00010018103.1"/>
    </source>
</evidence>
<name>A0A671F344_RHIFE</name>
<reference evidence="2" key="3">
    <citation type="submission" date="2018-12" db="EMBL/GenBank/DDBJ databases">
        <title>G10K-VGP greater horseshoe bat female genome, primary haplotype.</title>
        <authorList>
            <person name="Teeling E."/>
            <person name="Myers G."/>
            <person name="Vernes S."/>
            <person name="Pippel M."/>
            <person name="Winkler S."/>
            <person name="Fedrigo O."/>
            <person name="Rhie A."/>
            <person name="Koren S."/>
            <person name="Phillippy A."/>
            <person name="Lewin H."/>
            <person name="Damas J."/>
            <person name="Howe K."/>
            <person name="Mountcastle J."/>
            <person name="Jarvis E.D."/>
        </authorList>
    </citation>
    <scope>NUCLEOTIDE SEQUENCE [LARGE SCALE GENOMIC DNA]</scope>
</reference>
<reference evidence="1" key="4">
    <citation type="submission" date="2025-08" db="UniProtKB">
        <authorList>
            <consortium name="Ensembl"/>
        </authorList>
    </citation>
    <scope>IDENTIFICATION</scope>
</reference>
<dbReference type="InParanoid" id="A0A671F344"/>
<dbReference type="Ensembl" id="ENSRFET00010019728.1">
    <property type="protein sequence ID" value="ENSRFEP00010018103.1"/>
    <property type="gene ID" value="ENSRFEG00010012199.1"/>
</dbReference>
<dbReference type="GeneTree" id="ENSGT00950000183018"/>
<reference evidence="1" key="5">
    <citation type="submission" date="2025-09" db="UniProtKB">
        <authorList>
            <consortium name="Ensembl"/>
        </authorList>
    </citation>
    <scope>IDENTIFICATION</scope>
</reference>
<evidence type="ECO:0000313" key="2">
    <source>
        <dbReference type="Proteomes" id="UP000472240"/>
    </source>
</evidence>
<dbReference type="GO" id="GO:0019233">
    <property type="term" value="P:sensory perception of pain"/>
    <property type="evidence" value="ECO:0007669"/>
    <property type="project" value="TreeGrafter"/>
</dbReference>
<evidence type="ECO:0008006" key="3">
    <source>
        <dbReference type="Google" id="ProtNLM"/>
    </source>
</evidence>
<organism evidence="1 2">
    <name type="scientific">Rhinolophus ferrumequinum</name>
    <name type="common">Greater horseshoe bat</name>
    <dbReference type="NCBI Taxonomy" id="59479"/>
    <lineage>
        <taxon>Eukaryota</taxon>
        <taxon>Metazoa</taxon>
        <taxon>Chordata</taxon>
        <taxon>Craniata</taxon>
        <taxon>Vertebrata</taxon>
        <taxon>Euteleostomi</taxon>
        <taxon>Mammalia</taxon>
        <taxon>Eutheria</taxon>
        <taxon>Laurasiatheria</taxon>
        <taxon>Chiroptera</taxon>
        <taxon>Yinpterochiroptera</taxon>
        <taxon>Rhinolophoidea</taxon>
        <taxon>Rhinolophidae</taxon>
        <taxon>Rhinolophinae</taxon>
        <taxon>Rhinolophus</taxon>
    </lineage>
</organism>
<keyword evidence="2" id="KW-1185">Reference proteome</keyword>
<dbReference type="PANTHER" id="PTHR21017">
    <property type="entry name" value="NIPSNAP-RELATED"/>
    <property type="match status" value="1"/>
</dbReference>
<dbReference type="AlphaFoldDB" id="A0A671F344"/>
<protein>
    <recommendedName>
        <fullName evidence="3">Nipsnap-like protein 1</fullName>
    </recommendedName>
</protein>
<dbReference type="GO" id="GO:0005739">
    <property type="term" value="C:mitochondrion"/>
    <property type="evidence" value="ECO:0007669"/>
    <property type="project" value="TreeGrafter"/>
</dbReference>
<proteinExistence type="predicted"/>
<dbReference type="SUPFAM" id="SSF54909">
    <property type="entry name" value="Dimeric alpha+beta barrel"/>
    <property type="match status" value="1"/>
</dbReference>
<accession>A0A671F344</accession>
<dbReference type="Gene3D" id="3.30.70.100">
    <property type="match status" value="1"/>
</dbReference>
<dbReference type="PANTHER" id="PTHR21017:SF11">
    <property type="entry name" value="PROTEIN NIPSNAP HOMOLOG 1"/>
    <property type="match status" value="1"/>
</dbReference>
<dbReference type="Proteomes" id="UP000472240">
    <property type="component" value="Chromosome 24"/>
</dbReference>
<reference evidence="1 2" key="2">
    <citation type="journal article" date="2018" name="Annu Rev Anim Biosci">
        <title>Bat Biology, Genomes, and the Bat1K Project: To Generate Chromosome-Level Genomes for All Living Bat Species.</title>
        <authorList>
            <person name="Teeling E.C."/>
            <person name="Vernes S.C."/>
            <person name="Davalos L.M."/>
            <person name="Ray D.A."/>
            <person name="Gilbert M.T.P."/>
            <person name="Myers E."/>
        </authorList>
    </citation>
    <scope>NUCLEOTIDE SEQUENCE</scope>
</reference>